<name>A0A5K1V066_ENTHI</name>
<dbReference type="VEuPathDB" id="AmoebaDB:EHI7A_170990"/>
<feature type="transmembrane region" description="Helical" evidence="2">
    <location>
        <begin position="147"/>
        <end position="171"/>
    </location>
</feature>
<keyword evidence="1" id="KW-0863">Zinc-finger</keyword>
<dbReference type="Proteomes" id="UP000078387">
    <property type="component" value="Unassembled WGS sequence"/>
</dbReference>
<evidence type="ECO:0000313" key="5">
    <source>
        <dbReference type="Proteomes" id="UP000078387"/>
    </source>
</evidence>
<reference evidence="4 5" key="1">
    <citation type="submission" date="2016-05" db="EMBL/GenBank/DDBJ databases">
        <title>First whole genome sequencing of Entamoeba histolytica HM1:IMSS-clone-6.</title>
        <authorList>
            <person name="Mukherjee Avik.K."/>
            <person name="Izumyama S."/>
            <person name="Nakada-Tsukui K."/>
            <person name="Nozaki T."/>
        </authorList>
    </citation>
    <scope>NUCLEOTIDE SEQUENCE [LARGE SCALE GENOMIC DNA]</scope>
    <source>
        <strain evidence="4 5">HM1:IMSS clone 6</strain>
    </source>
</reference>
<evidence type="ECO:0000313" key="4">
    <source>
        <dbReference type="EMBL" id="GAT93420.1"/>
    </source>
</evidence>
<dbReference type="OMA" id="FMMISSE"/>
<evidence type="ECO:0000256" key="2">
    <source>
        <dbReference type="SAM" id="Phobius"/>
    </source>
</evidence>
<protein>
    <submittedName>
        <fullName evidence="4">Zinc finger domain containing protein</fullName>
    </submittedName>
</protein>
<evidence type="ECO:0000259" key="3">
    <source>
        <dbReference type="PROSITE" id="PS50089"/>
    </source>
</evidence>
<dbReference type="VEuPathDB" id="AmoebaDB:EHI_130650"/>
<dbReference type="Gene3D" id="3.30.40.10">
    <property type="entry name" value="Zinc/RING finger domain, C3HC4 (zinc finger)"/>
    <property type="match status" value="1"/>
</dbReference>
<dbReference type="VEuPathDB" id="AmoebaDB:EHI5A_036650"/>
<keyword evidence="1" id="KW-0479">Metal-binding</keyword>
<dbReference type="Pfam" id="PF13639">
    <property type="entry name" value="zf-RING_2"/>
    <property type="match status" value="1"/>
</dbReference>
<sequence>MRDTLNIICMITISAFMMTISDEPISAHFQPSYQMLVFLIGILLIICKMFLSILPATASSDWAAVFYKMRPVWDIVFLSFNVEHHPTECLLVLVVIFAIKLFDGIIYVKTRSALKNELGKREITRLIGSIIVILWIIINMLCLNEFIIPAMLWYECVCSCCSILLSIILLLQQCLFGTGEYDLLLIITLRDLLYLIIKSFTMLKASIYLTIHINIFLVRSVTSFCLCLKDTFTLLRQFPTMITLIRIKEVHLNQPELCVICQSVTETGVILQCHHVFHKNCILNWNVQSKFCPVCHQTMSLTSQTNDNDISLEWNVREL</sequence>
<keyword evidence="2" id="KW-0472">Membrane</keyword>
<feature type="transmembrane region" description="Helical" evidence="2">
    <location>
        <begin position="90"/>
        <end position="110"/>
    </location>
</feature>
<keyword evidence="1" id="KW-0862">Zinc</keyword>
<dbReference type="VEuPathDB" id="AmoebaDB:EHI8A_200260"/>
<gene>
    <name evidence="4" type="ORF">CL6EHI_130650</name>
</gene>
<dbReference type="SMART" id="SM00184">
    <property type="entry name" value="RING"/>
    <property type="match status" value="1"/>
</dbReference>
<keyword evidence="2" id="KW-0812">Transmembrane</keyword>
<organism evidence="4 5">
    <name type="scientific">Entamoeba histolytica</name>
    <dbReference type="NCBI Taxonomy" id="5759"/>
    <lineage>
        <taxon>Eukaryota</taxon>
        <taxon>Amoebozoa</taxon>
        <taxon>Evosea</taxon>
        <taxon>Archamoebae</taxon>
        <taxon>Mastigamoebida</taxon>
        <taxon>Entamoebidae</taxon>
        <taxon>Entamoeba</taxon>
    </lineage>
</organism>
<dbReference type="AlphaFoldDB" id="A0A5K1V066"/>
<comment type="caution">
    <text evidence="4">The sequence shown here is derived from an EMBL/GenBank/DDBJ whole genome shotgun (WGS) entry which is preliminary data.</text>
</comment>
<keyword evidence="2" id="KW-1133">Transmembrane helix</keyword>
<feature type="transmembrane region" description="Helical" evidence="2">
    <location>
        <begin position="122"/>
        <end position="141"/>
    </location>
</feature>
<dbReference type="InterPro" id="IPR001841">
    <property type="entry name" value="Znf_RING"/>
</dbReference>
<dbReference type="EMBL" id="BDEQ01000001">
    <property type="protein sequence ID" value="GAT93420.1"/>
    <property type="molecule type" value="Genomic_DNA"/>
</dbReference>
<dbReference type="GO" id="GO:0008270">
    <property type="term" value="F:zinc ion binding"/>
    <property type="evidence" value="ECO:0007669"/>
    <property type="project" value="UniProtKB-KW"/>
</dbReference>
<dbReference type="CDD" id="cd16448">
    <property type="entry name" value="RING-H2"/>
    <property type="match status" value="1"/>
</dbReference>
<dbReference type="InterPro" id="IPR013083">
    <property type="entry name" value="Znf_RING/FYVE/PHD"/>
</dbReference>
<dbReference type="PROSITE" id="PS50089">
    <property type="entry name" value="ZF_RING_2"/>
    <property type="match status" value="1"/>
</dbReference>
<feature type="domain" description="RING-type" evidence="3">
    <location>
        <begin position="258"/>
        <end position="296"/>
    </location>
</feature>
<evidence type="ECO:0000256" key="1">
    <source>
        <dbReference type="PROSITE-ProRule" id="PRU00175"/>
    </source>
</evidence>
<dbReference type="SUPFAM" id="SSF57850">
    <property type="entry name" value="RING/U-box"/>
    <property type="match status" value="1"/>
</dbReference>
<accession>A0A5K1V066</accession>
<dbReference type="VEuPathDB" id="AmoebaDB:KM1_273030"/>
<feature type="transmembrane region" description="Helical" evidence="2">
    <location>
        <begin position="36"/>
        <end position="58"/>
    </location>
</feature>
<proteinExistence type="predicted"/>